<name>A0A558H8Z3_PAENT</name>
<keyword evidence="2" id="KW-0808">Transferase</keyword>
<dbReference type="SUPFAM" id="SSF55729">
    <property type="entry name" value="Acyl-CoA N-acyltransferases (Nat)"/>
    <property type="match status" value="1"/>
</dbReference>
<dbReference type="Proteomes" id="UP000316500">
    <property type="component" value="Unassembled WGS sequence"/>
</dbReference>
<evidence type="ECO:0000259" key="1">
    <source>
        <dbReference type="PROSITE" id="PS51186"/>
    </source>
</evidence>
<proteinExistence type="predicted"/>
<sequence length="249" mass="26218">MTLEPTSAAIIQLAWARHLGLDDDAFATEAARLTTPEADPGDPTRRIIRVDDSARAVTFLRLFGVSALVGPQWALDAAAGIPDTELAQHVTLLTLTRSHGGHGLGSSALFFADDLPLQQPSDDLTVSQGNPEAISLEALCPPDDVNEVRLQSLEHRFTIMHPDQDPPTPVACGAYSEWEGILANMGVLVAPPWRRRGIGTLAASIAAHEALAAGLTLQWKADVSNTGALAMARSLGFATGGLHASVLLG</sequence>
<protein>
    <submittedName>
        <fullName evidence="2">GNAT family N-acetyltransferase</fullName>
    </submittedName>
</protein>
<dbReference type="InterPro" id="IPR000182">
    <property type="entry name" value="GNAT_dom"/>
</dbReference>
<dbReference type="InterPro" id="IPR016181">
    <property type="entry name" value="Acyl_CoA_acyltransferase"/>
</dbReference>
<dbReference type="PROSITE" id="PS51186">
    <property type="entry name" value="GNAT"/>
    <property type="match status" value="1"/>
</dbReference>
<dbReference type="RefSeq" id="WP_144648611.1">
    <property type="nucleotide sequence ID" value="NZ_VNFK01000003.1"/>
</dbReference>
<dbReference type="EMBL" id="VNFK01000003">
    <property type="protein sequence ID" value="TVU65580.1"/>
    <property type="molecule type" value="Genomic_DNA"/>
</dbReference>
<gene>
    <name evidence="2" type="ORF">FQP90_05110</name>
</gene>
<reference evidence="2 3" key="1">
    <citation type="submission" date="2019-07" db="EMBL/GenBank/DDBJ databases">
        <title>Diversity of Bacteria from Kongsfjorden, Arctic.</title>
        <authorList>
            <person name="Yu Y."/>
        </authorList>
    </citation>
    <scope>NUCLEOTIDE SEQUENCE [LARGE SCALE GENOMIC DNA]</scope>
    <source>
        <strain evidence="2 3">SM1928</strain>
    </source>
</reference>
<dbReference type="Pfam" id="PF00583">
    <property type="entry name" value="Acetyltransf_1"/>
    <property type="match status" value="1"/>
</dbReference>
<accession>A0A558H8Z3</accession>
<dbReference type="Gene3D" id="3.40.630.30">
    <property type="match status" value="1"/>
</dbReference>
<evidence type="ECO:0000313" key="2">
    <source>
        <dbReference type="EMBL" id="TVU65580.1"/>
    </source>
</evidence>
<organism evidence="2 3">
    <name type="scientific">Paenarthrobacter nitroguajacolicus</name>
    <name type="common">Arthrobacter nitroguajacolicus</name>
    <dbReference type="NCBI Taxonomy" id="211146"/>
    <lineage>
        <taxon>Bacteria</taxon>
        <taxon>Bacillati</taxon>
        <taxon>Actinomycetota</taxon>
        <taxon>Actinomycetes</taxon>
        <taxon>Micrococcales</taxon>
        <taxon>Micrococcaceae</taxon>
        <taxon>Paenarthrobacter</taxon>
    </lineage>
</organism>
<evidence type="ECO:0000313" key="3">
    <source>
        <dbReference type="Proteomes" id="UP000316500"/>
    </source>
</evidence>
<dbReference type="GO" id="GO:0016747">
    <property type="term" value="F:acyltransferase activity, transferring groups other than amino-acyl groups"/>
    <property type="evidence" value="ECO:0007669"/>
    <property type="project" value="InterPro"/>
</dbReference>
<comment type="caution">
    <text evidence="2">The sequence shown here is derived from an EMBL/GenBank/DDBJ whole genome shotgun (WGS) entry which is preliminary data.</text>
</comment>
<dbReference type="OrthoDB" id="4824241at2"/>
<dbReference type="AlphaFoldDB" id="A0A558H8Z3"/>
<feature type="domain" description="N-acetyltransferase" evidence="1">
    <location>
        <begin position="119"/>
        <end position="249"/>
    </location>
</feature>